<proteinExistence type="predicted"/>
<accession>A0A8S3QZ24</accession>
<sequence>MQSDERPALFFCINCEEAHCGICSRKHSLVKQTSDHKCFSMNMVTTNVLLTITCGYHKQMKFQYYCLCHNVLCCNKCITVSHRDQECSLVELDSNAVMERADVSERNINECLDYLIGMNMYLYHNIEEITNSLTLSELSIEKDEKAVKYNRESHSMQTE</sequence>
<name>A0A8S3QZ24_MYTED</name>
<evidence type="ECO:0008006" key="3">
    <source>
        <dbReference type="Google" id="ProtNLM"/>
    </source>
</evidence>
<evidence type="ECO:0000313" key="1">
    <source>
        <dbReference type="EMBL" id="CAG2200173.1"/>
    </source>
</evidence>
<dbReference type="Gene3D" id="3.30.160.60">
    <property type="entry name" value="Classic Zinc Finger"/>
    <property type="match status" value="1"/>
</dbReference>
<organism evidence="1 2">
    <name type="scientific">Mytilus edulis</name>
    <name type="common">Blue mussel</name>
    <dbReference type="NCBI Taxonomy" id="6550"/>
    <lineage>
        <taxon>Eukaryota</taxon>
        <taxon>Metazoa</taxon>
        <taxon>Spiralia</taxon>
        <taxon>Lophotrochozoa</taxon>
        <taxon>Mollusca</taxon>
        <taxon>Bivalvia</taxon>
        <taxon>Autobranchia</taxon>
        <taxon>Pteriomorphia</taxon>
        <taxon>Mytilida</taxon>
        <taxon>Mytiloidea</taxon>
        <taxon>Mytilidae</taxon>
        <taxon>Mytilinae</taxon>
        <taxon>Mytilus</taxon>
    </lineage>
</organism>
<protein>
    <recommendedName>
        <fullName evidence="3">B box-type domain-containing protein</fullName>
    </recommendedName>
</protein>
<reference evidence="1" key="1">
    <citation type="submission" date="2021-03" db="EMBL/GenBank/DDBJ databases">
        <authorList>
            <person name="Bekaert M."/>
        </authorList>
    </citation>
    <scope>NUCLEOTIDE SEQUENCE</scope>
</reference>
<keyword evidence="2" id="KW-1185">Reference proteome</keyword>
<dbReference type="AlphaFoldDB" id="A0A8S3QZ24"/>
<dbReference type="Proteomes" id="UP000683360">
    <property type="component" value="Unassembled WGS sequence"/>
</dbReference>
<dbReference type="EMBL" id="CAJPWZ010000734">
    <property type="protein sequence ID" value="CAG2200173.1"/>
    <property type="molecule type" value="Genomic_DNA"/>
</dbReference>
<comment type="caution">
    <text evidence="1">The sequence shown here is derived from an EMBL/GenBank/DDBJ whole genome shotgun (WGS) entry which is preliminary data.</text>
</comment>
<gene>
    <name evidence="1" type="ORF">MEDL_14841</name>
</gene>
<evidence type="ECO:0000313" key="2">
    <source>
        <dbReference type="Proteomes" id="UP000683360"/>
    </source>
</evidence>